<keyword evidence="2" id="KW-0472">Membrane</keyword>
<keyword evidence="4" id="KW-1185">Reference proteome</keyword>
<evidence type="ECO:0000313" key="4">
    <source>
        <dbReference type="Proteomes" id="UP000186922"/>
    </source>
</evidence>
<name>A0A1D1VJF8_RAMVA</name>
<dbReference type="EMBL" id="BDGG01000005">
    <property type="protein sequence ID" value="GAU99053.1"/>
    <property type="molecule type" value="Genomic_DNA"/>
</dbReference>
<dbReference type="AlphaFoldDB" id="A0A1D1VJF8"/>
<dbReference type="Proteomes" id="UP000186922">
    <property type="component" value="Unassembled WGS sequence"/>
</dbReference>
<evidence type="ECO:0000256" key="2">
    <source>
        <dbReference type="SAM" id="Phobius"/>
    </source>
</evidence>
<evidence type="ECO:0000313" key="3">
    <source>
        <dbReference type="EMBL" id="GAU99053.1"/>
    </source>
</evidence>
<proteinExistence type="predicted"/>
<reference evidence="3 4" key="1">
    <citation type="journal article" date="2016" name="Nat. Commun.">
        <title>Extremotolerant tardigrade genome and improved radiotolerance of human cultured cells by tardigrade-unique protein.</title>
        <authorList>
            <person name="Hashimoto T."/>
            <person name="Horikawa D.D."/>
            <person name="Saito Y."/>
            <person name="Kuwahara H."/>
            <person name="Kozuka-Hata H."/>
            <person name="Shin-I T."/>
            <person name="Minakuchi Y."/>
            <person name="Ohishi K."/>
            <person name="Motoyama A."/>
            <person name="Aizu T."/>
            <person name="Enomoto A."/>
            <person name="Kondo K."/>
            <person name="Tanaka S."/>
            <person name="Hara Y."/>
            <person name="Koshikawa S."/>
            <person name="Sagara H."/>
            <person name="Miura T."/>
            <person name="Yokobori S."/>
            <person name="Miyagawa K."/>
            <person name="Suzuki Y."/>
            <person name="Kubo T."/>
            <person name="Oyama M."/>
            <person name="Kohara Y."/>
            <person name="Fujiyama A."/>
            <person name="Arakawa K."/>
            <person name="Katayama T."/>
            <person name="Toyoda A."/>
            <person name="Kunieda T."/>
        </authorList>
    </citation>
    <scope>NUCLEOTIDE SEQUENCE [LARGE SCALE GENOMIC DNA]</scope>
    <source>
        <strain evidence="3 4">YOKOZUNA-1</strain>
    </source>
</reference>
<gene>
    <name evidence="3" type="primary">RvY_10106-1</name>
    <name evidence="3" type="synonym">RvY_10106.1</name>
    <name evidence="3" type="ORF">RvY_10106</name>
</gene>
<feature type="region of interest" description="Disordered" evidence="1">
    <location>
        <begin position="109"/>
        <end position="132"/>
    </location>
</feature>
<feature type="transmembrane region" description="Helical" evidence="2">
    <location>
        <begin position="6"/>
        <end position="28"/>
    </location>
</feature>
<keyword evidence="2" id="KW-0812">Transmembrane</keyword>
<accession>A0A1D1VJF8</accession>
<evidence type="ECO:0000256" key="1">
    <source>
        <dbReference type="SAM" id="MobiDB-lite"/>
    </source>
</evidence>
<comment type="caution">
    <text evidence="3">The sequence shown here is derived from an EMBL/GenBank/DDBJ whole genome shotgun (WGS) entry which is preliminary data.</text>
</comment>
<keyword evidence="2" id="KW-1133">Transmembrane helix</keyword>
<organism evidence="3 4">
    <name type="scientific">Ramazzottius varieornatus</name>
    <name type="common">Water bear</name>
    <name type="synonym">Tardigrade</name>
    <dbReference type="NCBI Taxonomy" id="947166"/>
    <lineage>
        <taxon>Eukaryota</taxon>
        <taxon>Metazoa</taxon>
        <taxon>Ecdysozoa</taxon>
        <taxon>Tardigrada</taxon>
        <taxon>Eutardigrada</taxon>
        <taxon>Parachela</taxon>
        <taxon>Hypsibioidea</taxon>
        <taxon>Ramazzottiidae</taxon>
        <taxon>Ramazzottius</taxon>
    </lineage>
</organism>
<protein>
    <submittedName>
        <fullName evidence="3">Uncharacterized protein</fullName>
    </submittedName>
</protein>
<sequence>MTTYAHAWYGVGLSGLVVVMIVAFVSLVRYRRSFSKNVPNSKSTDLHLSPITPTTIVVQMKEANGQSHRPDIPPDYESVMKGANAAHQISLPPPTPDQMGTFTTHYVTTPSKHTPPPENTVLYLSGPLSELH</sequence>